<gene>
    <name evidence="2" type="ORF">GHT09_012330</name>
</gene>
<dbReference type="Proteomes" id="UP000662637">
    <property type="component" value="Unassembled WGS sequence"/>
</dbReference>
<feature type="compositionally biased region" description="Basic and acidic residues" evidence="1">
    <location>
        <begin position="35"/>
        <end position="46"/>
    </location>
</feature>
<feature type="compositionally biased region" description="Basic and acidic residues" evidence="1">
    <location>
        <begin position="133"/>
        <end position="152"/>
    </location>
</feature>
<dbReference type="AlphaFoldDB" id="A0A834QHB8"/>
<feature type="compositionally biased region" description="Low complexity" evidence="1">
    <location>
        <begin position="108"/>
        <end position="129"/>
    </location>
</feature>
<organism evidence="2 3">
    <name type="scientific">Marmota monax</name>
    <name type="common">Woodchuck</name>
    <dbReference type="NCBI Taxonomy" id="9995"/>
    <lineage>
        <taxon>Eukaryota</taxon>
        <taxon>Metazoa</taxon>
        <taxon>Chordata</taxon>
        <taxon>Craniata</taxon>
        <taxon>Vertebrata</taxon>
        <taxon>Euteleostomi</taxon>
        <taxon>Mammalia</taxon>
        <taxon>Eutheria</taxon>
        <taxon>Euarchontoglires</taxon>
        <taxon>Glires</taxon>
        <taxon>Rodentia</taxon>
        <taxon>Sciuromorpha</taxon>
        <taxon>Sciuridae</taxon>
        <taxon>Xerinae</taxon>
        <taxon>Marmotini</taxon>
        <taxon>Marmota</taxon>
    </lineage>
</organism>
<sequence length="186" mass="19428">MAAPRWPPCMDLGAAFGVGAGTATSGRRVPAADTARAEEPGRRPGSRDPAGSAEQARARVVARAARGRARERLRSPWLPRSAAVAGALDAVVPASRGRRRRERPVPSGPGLPRRPSGNGPRWAAARAPGPRGGGREAGARPRPPERDPEGAERPAGSPGVLGGPRRPDTGEVPPRWLLLLGMFIPK</sequence>
<comment type="caution">
    <text evidence="2">The sequence shown here is derived from an EMBL/GenBank/DDBJ whole genome shotgun (WGS) entry which is preliminary data.</text>
</comment>
<accession>A0A834QHB8</accession>
<evidence type="ECO:0000313" key="2">
    <source>
        <dbReference type="EMBL" id="KAF7476528.1"/>
    </source>
</evidence>
<feature type="region of interest" description="Disordered" evidence="1">
    <location>
        <begin position="17"/>
        <end position="174"/>
    </location>
</feature>
<evidence type="ECO:0000313" key="3">
    <source>
        <dbReference type="Proteomes" id="UP000662637"/>
    </source>
</evidence>
<feature type="compositionally biased region" description="Low complexity" evidence="1">
    <location>
        <begin position="17"/>
        <end position="26"/>
    </location>
</feature>
<feature type="compositionally biased region" description="Low complexity" evidence="1">
    <location>
        <begin position="53"/>
        <end position="64"/>
    </location>
</feature>
<reference evidence="2" key="1">
    <citation type="submission" date="2020-08" db="EMBL/GenBank/DDBJ databases">
        <authorList>
            <person name="Shumante A."/>
            <person name="Zimin A.V."/>
            <person name="Puiu D."/>
            <person name="Salzberg S.L."/>
        </authorList>
    </citation>
    <scope>NUCLEOTIDE SEQUENCE</scope>
    <source>
        <strain evidence="2">WC2-LM</strain>
        <tissue evidence="2">Liver</tissue>
    </source>
</reference>
<dbReference type="EMBL" id="WJEC01002397">
    <property type="protein sequence ID" value="KAF7476528.1"/>
    <property type="molecule type" value="Genomic_DNA"/>
</dbReference>
<protein>
    <submittedName>
        <fullName evidence="2">Uncharacterized protein</fullName>
    </submittedName>
</protein>
<proteinExistence type="predicted"/>
<evidence type="ECO:0000256" key="1">
    <source>
        <dbReference type="SAM" id="MobiDB-lite"/>
    </source>
</evidence>
<name>A0A834QHB8_MARMO</name>